<name>A0A9X1NKH1_9ACTN</name>
<comment type="similarity">
    <text evidence="1">Belongs to the tannase family.</text>
</comment>
<evidence type="ECO:0000256" key="4">
    <source>
        <dbReference type="ARBA" id="ARBA00022729"/>
    </source>
</evidence>
<dbReference type="GO" id="GO:0046872">
    <property type="term" value="F:metal ion binding"/>
    <property type="evidence" value="ECO:0007669"/>
    <property type="project" value="UniProtKB-KW"/>
</dbReference>
<accession>A0A9X1NKH1</accession>
<evidence type="ECO:0000256" key="6">
    <source>
        <dbReference type="ARBA" id="ARBA00022837"/>
    </source>
</evidence>
<evidence type="ECO:0000256" key="2">
    <source>
        <dbReference type="ARBA" id="ARBA00022487"/>
    </source>
</evidence>
<protein>
    <submittedName>
        <fullName evidence="8">Tannase/feruloyl esterase family alpha/beta hydrolase</fullName>
    </submittedName>
</protein>
<keyword evidence="7" id="KW-1015">Disulfide bond</keyword>
<keyword evidence="4" id="KW-0732">Signal</keyword>
<dbReference type="PANTHER" id="PTHR33938">
    <property type="entry name" value="FERULOYL ESTERASE B-RELATED"/>
    <property type="match status" value="1"/>
</dbReference>
<proteinExistence type="inferred from homology"/>
<gene>
    <name evidence="8" type="ORF">LR394_37560</name>
</gene>
<dbReference type="EMBL" id="JAJOMB010000032">
    <property type="protein sequence ID" value="MCD5316622.1"/>
    <property type="molecule type" value="Genomic_DNA"/>
</dbReference>
<comment type="caution">
    <text evidence="8">The sequence shown here is derived from an EMBL/GenBank/DDBJ whole genome shotgun (WGS) entry which is preliminary data.</text>
</comment>
<keyword evidence="9" id="KW-1185">Reference proteome</keyword>
<evidence type="ECO:0000256" key="3">
    <source>
        <dbReference type="ARBA" id="ARBA00022723"/>
    </source>
</evidence>
<evidence type="ECO:0000256" key="1">
    <source>
        <dbReference type="ARBA" id="ARBA00006249"/>
    </source>
</evidence>
<dbReference type="InterPro" id="IPR029058">
    <property type="entry name" value="AB_hydrolase_fold"/>
</dbReference>
<keyword evidence="5 8" id="KW-0378">Hydrolase</keyword>
<evidence type="ECO:0000313" key="9">
    <source>
        <dbReference type="Proteomes" id="UP001138997"/>
    </source>
</evidence>
<evidence type="ECO:0000256" key="7">
    <source>
        <dbReference type="ARBA" id="ARBA00023157"/>
    </source>
</evidence>
<evidence type="ECO:0000313" key="8">
    <source>
        <dbReference type="EMBL" id="MCD5316622.1"/>
    </source>
</evidence>
<dbReference type="SUPFAM" id="SSF53474">
    <property type="entry name" value="alpha/beta-Hydrolases"/>
    <property type="match status" value="1"/>
</dbReference>
<reference evidence="8" key="1">
    <citation type="submission" date="2021-11" db="EMBL/GenBank/DDBJ databases">
        <title>Streptomyces corallinus and Kineosporia corallina sp. nov., two new coral-derived marine actinobacteria.</title>
        <authorList>
            <person name="Buangrab K."/>
            <person name="Sutthacheep M."/>
            <person name="Yeemin T."/>
            <person name="Harunari E."/>
            <person name="Igarashi Y."/>
            <person name="Sripreechasak P."/>
            <person name="Kanchanasin P."/>
            <person name="Tanasupawat S."/>
            <person name="Phongsopitanun W."/>
        </authorList>
    </citation>
    <scope>NUCLEOTIDE SEQUENCE</scope>
    <source>
        <strain evidence="8">JCM 31032</strain>
    </source>
</reference>
<dbReference type="AlphaFoldDB" id="A0A9X1NKH1"/>
<dbReference type="PANTHER" id="PTHR33938:SF8">
    <property type="entry name" value="CARBOXYLIC ESTER HYDROLASE"/>
    <property type="match status" value="1"/>
</dbReference>
<dbReference type="RefSeq" id="WP_231449473.1">
    <property type="nucleotide sequence ID" value="NZ_JAJOMB010000032.1"/>
</dbReference>
<keyword evidence="6" id="KW-0106">Calcium</keyword>
<keyword evidence="2" id="KW-0719">Serine esterase</keyword>
<dbReference type="GO" id="GO:0052689">
    <property type="term" value="F:carboxylic ester hydrolase activity"/>
    <property type="evidence" value="ECO:0007669"/>
    <property type="project" value="UniProtKB-KW"/>
</dbReference>
<keyword evidence="3" id="KW-0479">Metal-binding</keyword>
<evidence type="ECO:0000256" key="5">
    <source>
        <dbReference type="ARBA" id="ARBA00022801"/>
    </source>
</evidence>
<dbReference type="Proteomes" id="UP001138997">
    <property type="component" value="Unassembled WGS sequence"/>
</dbReference>
<dbReference type="Pfam" id="PF07519">
    <property type="entry name" value="Tannase"/>
    <property type="match status" value="1"/>
</dbReference>
<dbReference type="InterPro" id="IPR011118">
    <property type="entry name" value="Tannase/feruloyl_esterase"/>
</dbReference>
<organism evidence="8 9">
    <name type="scientific">Kineosporia babensis</name>
    <dbReference type="NCBI Taxonomy" id="499548"/>
    <lineage>
        <taxon>Bacteria</taxon>
        <taxon>Bacillati</taxon>
        <taxon>Actinomycetota</taxon>
        <taxon>Actinomycetes</taxon>
        <taxon>Kineosporiales</taxon>
        <taxon>Kineosporiaceae</taxon>
        <taxon>Kineosporia</taxon>
    </lineage>
</organism>
<sequence length="551" mass="59342">MARKPHLGKSGLTQWVVTDSLSADEEVARRCSVEVLQEALAGFEGLTVTSASVNHSGEFTVPASPLQPVHTAEAAPRIGNLPAFCDIRIEQRAPGGHTVTFYVWAPLAWNGRFLATGGAGSLTGPLWFEVPTCRAMTMPVALRNGFVTAATNAGNVDDRVNDWALRKDSGTLDWDLIENWVHRSTHDMAEVSKAVIVALYGTGPEYSYYVGGSGGGRQGLASAQRHSGDFDGIWISDPAMNWNTLNIAILWPALAMKLHDNILPPAKLDAFRAAVLEALDGADGVRDGFLSAAETIEFDPETVIGTPTTAGEVTKIDAVTMQAIWDGPRAQDGRQLAAAPRPGSKFWTSPEKPGVGSVLFTEVEGELKVTPSIAVNHVRWVAEDPEASWEDLTLDGFWDLCDTGAQRLAAIDSDDDLTSFRASGGKLLITQAIEDEVLRYQEVLNFYLGVVQRAGGQQEASSFVRMFLSDGDIHGYCIGAGAGVSLAAGTTALMKWVEDGEEPQVMVAERFDVALGEVTATRPVYAYPEIPRYRGEGDPKQATSYEPVRMS</sequence>